<sequence length="202" mass="22159">MRLAIAVAFLGLASGNAFGDEKLKAGTPYRFQGAGASRTFKEADEWTEIMPVDLKMKPEDASGLMIDDAGVTALLVPVGVATFRAGEPIKGDAGIAITLAIFSTADDKKREYIKWDNAKLSDNKGNKYDQIFYRRQLPLSNIKDKKTRIDSKPATDVLIFERPVAASTEFYLELPGENIGVDKTFKFKFTKKSIAGAEALKK</sequence>
<evidence type="ECO:0000313" key="3">
    <source>
        <dbReference type="Proteomes" id="UP000503447"/>
    </source>
</evidence>
<dbReference type="KEGG" id="ftj:FTUN_2269"/>
<reference evidence="3" key="1">
    <citation type="submission" date="2020-05" db="EMBL/GenBank/DDBJ databases">
        <title>Frigoriglobus tundricola gen. nov., sp. nov., a psychrotolerant cellulolytic planctomycete of the family Gemmataceae with two divergent copies of 16S rRNA gene.</title>
        <authorList>
            <person name="Kulichevskaya I.S."/>
            <person name="Ivanova A.A."/>
            <person name="Naumoff D.G."/>
            <person name="Beletsky A.V."/>
            <person name="Rijpstra W.I.C."/>
            <person name="Sinninghe Damste J.S."/>
            <person name="Mardanov A.V."/>
            <person name="Ravin N.V."/>
            <person name="Dedysh S.N."/>
        </authorList>
    </citation>
    <scope>NUCLEOTIDE SEQUENCE [LARGE SCALE GENOMIC DNA]</scope>
    <source>
        <strain evidence="3">PL17</strain>
    </source>
</reference>
<keyword evidence="3" id="KW-1185">Reference proteome</keyword>
<dbReference type="EMBL" id="CP053452">
    <property type="protein sequence ID" value="QJW94747.1"/>
    <property type="molecule type" value="Genomic_DNA"/>
</dbReference>
<evidence type="ECO:0000256" key="1">
    <source>
        <dbReference type="SAM" id="SignalP"/>
    </source>
</evidence>
<feature type="chain" id="PRO_5026976492" evidence="1">
    <location>
        <begin position="20"/>
        <end position="202"/>
    </location>
</feature>
<feature type="signal peptide" evidence="1">
    <location>
        <begin position="1"/>
        <end position="19"/>
    </location>
</feature>
<proteinExistence type="predicted"/>
<evidence type="ECO:0000313" key="2">
    <source>
        <dbReference type="EMBL" id="QJW94747.1"/>
    </source>
</evidence>
<dbReference type="Proteomes" id="UP000503447">
    <property type="component" value="Chromosome"/>
</dbReference>
<organism evidence="2 3">
    <name type="scientific">Frigoriglobus tundricola</name>
    <dbReference type="NCBI Taxonomy" id="2774151"/>
    <lineage>
        <taxon>Bacteria</taxon>
        <taxon>Pseudomonadati</taxon>
        <taxon>Planctomycetota</taxon>
        <taxon>Planctomycetia</taxon>
        <taxon>Gemmatales</taxon>
        <taxon>Gemmataceae</taxon>
        <taxon>Frigoriglobus</taxon>
    </lineage>
</organism>
<dbReference type="AlphaFoldDB" id="A0A6M5YL51"/>
<name>A0A6M5YL51_9BACT</name>
<gene>
    <name evidence="2" type="ORF">FTUN_2269</name>
</gene>
<keyword evidence="1" id="KW-0732">Signal</keyword>
<dbReference type="RefSeq" id="WP_171470676.1">
    <property type="nucleotide sequence ID" value="NZ_CP053452.2"/>
</dbReference>
<protein>
    <submittedName>
        <fullName evidence="2">Uncharacterized protein</fullName>
    </submittedName>
</protein>
<accession>A0A6M5YL51</accession>